<evidence type="ECO:0000256" key="1">
    <source>
        <dbReference type="SAM" id="MobiDB-lite"/>
    </source>
</evidence>
<evidence type="ECO:0000313" key="2">
    <source>
        <dbReference type="EMBL" id="QBZ54999.1"/>
    </source>
</evidence>
<feature type="compositionally biased region" description="Polar residues" evidence="1">
    <location>
        <begin position="43"/>
        <end position="52"/>
    </location>
</feature>
<gene>
    <name evidence="2" type="ORF">PoMZ_10715</name>
</gene>
<feature type="region of interest" description="Disordered" evidence="1">
    <location>
        <begin position="16"/>
        <end position="52"/>
    </location>
</feature>
<accession>A0A4P7MYB5</accession>
<reference evidence="2 3" key="1">
    <citation type="journal article" date="2019" name="Mol. Biol. Evol.">
        <title>Blast fungal genomes show frequent chromosomal changes, gene gains and losses, and effector gene turnover.</title>
        <authorList>
            <person name="Gomez Luciano L.B."/>
            <person name="Jason Tsai I."/>
            <person name="Chuma I."/>
            <person name="Tosa Y."/>
            <person name="Chen Y.H."/>
            <person name="Li J.Y."/>
            <person name="Li M.Y."/>
            <person name="Jade Lu M.Y."/>
            <person name="Nakayashiki H."/>
            <person name="Li W.H."/>
        </authorList>
    </citation>
    <scope>NUCLEOTIDE SEQUENCE [LARGE SCALE GENOMIC DNA]</scope>
    <source>
        <strain evidence="2">MZ5-1-6</strain>
    </source>
</reference>
<protein>
    <submittedName>
        <fullName evidence="2">Uncharacterized protein</fullName>
    </submittedName>
</protein>
<evidence type="ECO:0000313" key="3">
    <source>
        <dbReference type="Proteomes" id="UP000294847"/>
    </source>
</evidence>
<proteinExistence type="predicted"/>
<dbReference type="EMBL" id="CP034204">
    <property type="protein sequence ID" value="QBZ54999.1"/>
    <property type="molecule type" value="Genomic_DNA"/>
</dbReference>
<organism evidence="2 3">
    <name type="scientific">Pyricularia oryzae</name>
    <name type="common">Rice blast fungus</name>
    <name type="synonym">Magnaporthe oryzae</name>
    <dbReference type="NCBI Taxonomy" id="318829"/>
    <lineage>
        <taxon>Eukaryota</taxon>
        <taxon>Fungi</taxon>
        <taxon>Dikarya</taxon>
        <taxon>Ascomycota</taxon>
        <taxon>Pezizomycotina</taxon>
        <taxon>Sordariomycetes</taxon>
        <taxon>Sordariomycetidae</taxon>
        <taxon>Magnaporthales</taxon>
        <taxon>Pyriculariaceae</taxon>
        <taxon>Pyricularia</taxon>
    </lineage>
</organism>
<dbReference type="AlphaFoldDB" id="A0A4P7MYB5"/>
<sequence>MSVCRWQRWAMDSEYASSDLQKAPARDGGNRKNPMHDTYNMKGITSTSPPVMNQCDSNGWRYRVE</sequence>
<name>A0A4P7MYB5_PYROR</name>
<dbReference type="Proteomes" id="UP000294847">
    <property type="component" value="Chromosome 1"/>
</dbReference>